<evidence type="ECO:0000256" key="3">
    <source>
        <dbReference type="ARBA" id="ARBA00023163"/>
    </source>
</evidence>
<feature type="region of interest" description="Disordered" evidence="5">
    <location>
        <begin position="1"/>
        <end position="27"/>
    </location>
</feature>
<gene>
    <name evidence="7" type="ORF">GCM10007147_18110</name>
</gene>
<dbReference type="Proteomes" id="UP000654947">
    <property type="component" value="Unassembled WGS sequence"/>
</dbReference>
<keyword evidence="2 4" id="KW-0238">DNA-binding</keyword>
<evidence type="ECO:0000256" key="5">
    <source>
        <dbReference type="SAM" id="MobiDB-lite"/>
    </source>
</evidence>
<dbReference type="Gene3D" id="1.10.357.10">
    <property type="entry name" value="Tetracycline Repressor, domain 2"/>
    <property type="match status" value="1"/>
</dbReference>
<evidence type="ECO:0000256" key="2">
    <source>
        <dbReference type="ARBA" id="ARBA00023125"/>
    </source>
</evidence>
<dbReference type="PROSITE" id="PS50977">
    <property type="entry name" value="HTH_TETR_2"/>
    <property type="match status" value="1"/>
</dbReference>
<dbReference type="GO" id="GO:0000976">
    <property type="term" value="F:transcription cis-regulatory region binding"/>
    <property type="evidence" value="ECO:0007669"/>
    <property type="project" value="TreeGrafter"/>
</dbReference>
<keyword evidence="3" id="KW-0804">Transcription</keyword>
<dbReference type="InterPro" id="IPR041586">
    <property type="entry name" value="PsrA_TetR_C"/>
</dbReference>
<reference evidence="7 8" key="1">
    <citation type="journal article" date="2014" name="Int. J. Syst. Evol. Microbiol.">
        <title>Complete genome sequence of Corynebacterium casei LMG S-19264T (=DSM 44701T), isolated from a smear-ripened cheese.</title>
        <authorList>
            <consortium name="US DOE Joint Genome Institute (JGI-PGF)"/>
            <person name="Walter F."/>
            <person name="Albersmeier A."/>
            <person name="Kalinowski J."/>
            <person name="Ruckert C."/>
        </authorList>
    </citation>
    <scope>NUCLEOTIDE SEQUENCE [LARGE SCALE GENOMIC DNA]</scope>
    <source>
        <strain evidence="7 8">KCTC 19473</strain>
    </source>
</reference>
<evidence type="ECO:0000259" key="6">
    <source>
        <dbReference type="PROSITE" id="PS50977"/>
    </source>
</evidence>
<dbReference type="SUPFAM" id="SSF46689">
    <property type="entry name" value="Homeodomain-like"/>
    <property type="match status" value="1"/>
</dbReference>
<feature type="DNA-binding region" description="H-T-H motif" evidence="4">
    <location>
        <begin position="49"/>
        <end position="68"/>
    </location>
</feature>
<keyword evidence="8" id="KW-1185">Reference proteome</keyword>
<evidence type="ECO:0000313" key="7">
    <source>
        <dbReference type="EMBL" id="GHD23225.1"/>
    </source>
</evidence>
<dbReference type="Pfam" id="PF17939">
    <property type="entry name" value="TetR_C_30"/>
    <property type="match status" value="1"/>
</dbReference>
<dbReference type="PANTHER" id="PTHR30055">
    <property type="entry name" value="HTH-TYPE TRANSCRIPTIONAL REGULATOR RUTR"/>
    <property type="match status" value="1"/>
</dbReference>
<feature type="domain" description="HTH tetR-type" evidence="6">
    <location>
        <begin position="25"/>
        <end position="86"/>
    </location>
</feature>
<keyword evidence="1" id="KW-0805">Transcription regulation</keyword>
<dbReference type="EMBL" id="BMXL01000007">
    <property type="protein sequence ID" value="GHD23225.1"/>
    <property type="molecule type" value="Genomic_DNA"/>
</dbReference>
<evidence type="ECO:0000313" key="8">
    <source>
        <dbReference type="Proteomes" id="UP000654947"/>
    </source>
</evidence>
<evidence type="ECO:0000256" key="1">
    <source>
        <dbReference type="ARBA" id="ARBA00023015"/>
    </source>
</evidence>
<evidence type="ECO:0000256" key="4">
    <source>
        <dbReference type="PROSITE-ProRule" id="PRU00335"/>
    </source>
</evidence>
<dbReference type="InterPro" id="IPR009057">
    <property type="entry name" value="Homeodomain-like_sf"/>
</dbReference>
<organism evidence="7 8">
    <name type="scientific">Nocardiopsis kunsanensis</name>
    <dbReference type="NCBI Taxonomy" id="141693"/>
    <lineage>
        <taxon>Bacteria</taxon>
        <taxon>Bacillati</taxon>
        <taxon>Actinomycetota</taxon>
        <taxon>Actinomycetes</taxon>
        <taxon>Streptosporangiales</taxon>
        <taxon>Nocardiopsidaceae</taxon>
        <taxon>Nocardiopsis</taxon>
    </lineage>
</organism>
<dbReference type="PANTHER" id="PTHR30055:SF234">
    <property type="entry name" value="HTH-TYPE TRANSCRIPTIONAL REGULATOR BETI"/>
    <property type="match status" value="1"/>
</dbReference>
<dbReference type="InterPro" id="IPR001647">
    <property type="entry name" value="HTH_TetR"/>
</dbReference>
<proteinExistence type="predicted"/>
<comment type="caution">
    <text evidence="7">The sequence shown here is derived from an EMBL/GenBank/DDBJ whole genome shotgun (WGS) entry which is preliminary data.</text>
</comment>
<dbReference type="AlphaFoldDB" id="A0A919CGQ6"/>
<dbReference type="GO" id="GO:0003700">
    <property type="term" value="F:DNA-binding transcription factor activity"/>
    <property type="evidence" value="ECO:0007669"/>
    <property type="project" value="TreeGrafter"/>
</dbReference>
<accession>A0A919CGQ6</accession>
<name>A0A919CGQ6_9ACTN</name>
<dbReference type="InterPro" id="IPR050109">
    <property type="entry name" value="HTH-type_TetR-like_transc_reg"/>
</dbReference>
<protein>
    <submittedName>
        <fullName evidence="7">TetR family transcriptional regulator</fullName>
    </submittedName>
</protein>
<dbReference type="Pfam" id="PF00440">
    <property type="entry name" value="TetR_N"/>
    <property type="match status" value="1"/>
</dbReference>
<sequence>MDRVDEGSDREADRETDGERGRRASDTRARILATAERLFAEHGLYAVSNRRIAEEAGQGNNAAVGYHFGTRNDLLRAIVRAHTEPVECRRSSMAAELEEDAGVRDWVHCLVVPVTEHLASLGSPTWYARFSAQVRIDPASRSMMSDEALEAPSLRRVLVGLDRRLPQLSAHTRKARGEMSGHVLVQMCAERERALAQGEAPEAGWDRFAAELVDALVGLWTAPETAPAAPAS</sequence>